<evidence type="ECO:0000313" key="1">
    <source>
        <dbReference type="EMBL" id="SDT67334.1"/>
    </source>
</evidence>
<name>A0A1H2CAD7_MUCMA</name>
<keyword evidence="2" id="KW-1185">Reference proteome</keyword>
<accession>A0A1H2CAD7</accession>
<dbReference type="RefSeq" id="WP_091379265.1">
    <property type="nucleotide sequence ID" value="NZ_LT629740.1"/>
</dbReference>
<dbReference type="OrthoDB" id="798543at2"/>
<dbReference type="AlphaFoldDB" id="A0A1H2CAD7"/>
<dbReference type="EMBL" id="LT629740">
    <property type="protein sequence ID" value="SDT67334.1"/>
    <property type="molecule type" value="Genomic_DNA"/>
</dbReference>
<protein>
    <submittedName>
        <fullName evidence="1">Uncharacterized protein</fullName>
    </submittedName>
</protein>
<gene>
    <name evidence="1" type="ORF">SAMN05216490_4783</name>
</gene>
<sequence>MLKKLPIKNDYLLIIGALLLFVMGYELAFKKTFEAWQTNKELKQKLSSAQGLGGQPDYLERKNSNLDKLIKLYQADTTALRNNLINSVTLLADRQNVKLAEVPAQDASFTSAHFMIEKLDFEGDYFSLLKMSSLLQKQSAIGIIRSENWKVTGIRNNGDKIKKLVLEVYLEISR</sequence>
<dbReference type="STRING" id="652787.SAMN05216490_4783"/>
<dbReference type="Proteomes" id="UP000199679">
    <property type="component" value="Chromosome I"/>
</dbReference>
<proteinExistence type="predicted"/>
<evidence type="ECO:0000313" key="2">
    <source>
        <dbReference type="Proteomes" id="UP000199679"/>
    </source>
</evidence>
<reference evidence="1 2" key="1">
    <citation type="submission" date="2016-10" db="EMBL/GenBank/DDBJ databases">
        <authorList>
            <person name="de Groot N.N."/>
        </authorList>
    </citation>
    <scope>NUCLEOTIDE SEQUENCE [LARGE SCALE GENOMIC DNA]</scope>
    <source>
        <strain evidence="1 2">MP1X4</strain>
    </source>
</reference>
<organism evidence="1 2">
    <name type="scientific">Mucilaginibacter mallensis</name>
    <dbReference type="NCBI Taxonomy" id="652787"/>
    <lineage>
        <taxon>Bacteria</taxon>
        <taxon>Pseudomonadati</taxon>
        <taxon>Bacteroidota</taxon>
        <taxon>Sphingobacteriia</taxon>
        <taxon>Sphingobacteriales</taxon>
        <taxon>Sphingobacteriaceae</taxon>
        <taxon>Mucilaginibacter</taxon>
    </lineage>
</organism>